<protein>
    <recommendedName>
        <fullName evidence="11">Cation efflux protein cytoplasmic domain-containing protein</fullName>
    </recommendedName>
</protein>
<dbReference type="Proteomes" id="UP001479436">
    <property type="component" value="Unassembled WGS sequence"/>
</dbReference>
<evidence type="ECO:0000259" key="7">
    <source>
        <dbReference type="Pfam" id="PF01545"/>
    </source>
</evidence>
<evidence type="ECO:0000259" key="8">
    <source>
        <dbReference type="Pfam" id="PF16916"/>
    </source>
</evidence>
<evidence type="ECO:0000313" key="10">
    <source>
        <dbReference type="Proteomes" id="UP001479436"/>
    </source>
</evidence>
<proteinExistence type="predicted"/>
<keyword evidence="4 6" id="KW-1133">Transmembrane helix</keyword>
<dbReference type="NCBIfam" id="TIGR01297">
    <property type="entry name" value="CDF"/>
    <property type="match status" value="1"/>
</dbReference>
<feature type="transmembrane region" description="Helical" evidence="6">
    <location>
        <begin position="127"/>
        <end position="148"/>
    </location>
</feature>
<dbReference type="Gene3D" id="1.20.1510.10">
    <property type="entry name" value="Cation efflux protein transmembrane domain"/>
    <property type="match status" value="1"/>
</dbReference>
<evidence type="ECO:0000256" key="6">
    <source>
        <dbReference type="SAM" id="Phobius"/>
    </source>
</evidence>
<dbReference type="SUPFAM" id="SSF161111">
    <property type="entry name" value="Cation efflux protein transmembrane domain-like"/>
    <property type="match status" value="1"/>
</dbReference>
<keyword evidence="5 6" id="KW-0472">Membrane</keyword>
<dbReference type="Pfam" id="PF01545">
    <property type="entry name" value="Cation_efflux"/>
    <property type="match status" value="1"/>
</dbReference>
<dbReference type="InterPro" id="IPR058533">
    <property type="entry name" value="Cation_efflux_TM"/>
</dbReference>
<feature type="domain" description="Cation efflux protein cytoplasmic" evidence="8">
    <location>
        <begin position="330"/>
        <end position="400"/>
    </location>
</feature>
<dbReference type="EMBL" id="JASJQH010007659">
    <property type="protein sequence ID" value="KAK9703207.1"/>
    <property type="molecule type" value="Genomic_DNA"/>
</dbReference>
<evidence type="ECO:0008006" key="11">
    <source>
        <dbReference type="Google" id="ProtNLM"/>
    </source>
</evidence>
<dbReference type="Gene3D" id="3.30.70.1350">
    <property type="entry name" value="Cation efflux protein, cytoplasmic domain"/>
    <property type="match status" value="1"/>
</dbReference>
<dbReference type="InterPro" id="IPR027469">
    <property type="entry name" value="Cation_efflux_TMD_sf"/>
</dbReference>
<dbReference type="InterPro" id="IPR002524">
    <property type="entry name" value="Cation_efflux"/>
</dbReference>
<organism evidence="9 10">
    <name type="scientific">Basidiobolus ranarum</name>
    <dbReference type="NCBI Taxonomy" id="34480"/>
    <lineage>
        <taxon>Eukaryota</taxon>
        <taxon>Fungi</taxon>
        <taxon>Fungi incertae sedis</taxon>
        <taxon>Zoopagomycota</taxon>
        <taxon>Entomophthoromycotina</taxon>
        <taxon>Basidiobolomycetes</taxon>
        <taxon>Basidiobolales</taxon>
        <taxon>Basidiobolaceae</taxon>
        <taxon>Basidiobolus</taxon>
    </lineage>
</organism>
<dbReference type="InterPro" id="IPR050291">
    <property type="entry name" value="CDF_Transporter"/>
</dbReference>
<dbReference type="SUPFAM" id="SSF160240">
    <property type="entry name" value="Cation efflux protein cytoplasmic domain-like"/>
    <property type="match status" value="1"/>
</dbReference>
<sequence length="413" mass="45442">MYSSSHETASQFSIEMHPTYSEEANTCPQPPTSVSDYLPNLTNTSQLVHRAASPKDFEHDSDSQDDLDPLLLGCRRISIDALQKVKKQQGKGVFSFYEEQNQIINDLLTPVNTGASSEDARLLKVKIAVYGSFGANIALFFLQLYAAISSGSLSLFATMADSFMDLFSSAVLVFAARAAAKSNLLKYPTGKARMETVGIIVFSALMGTLSLQLIIEGGKALISQDHSTTLDTWSIVCVSAALVTKFILFLYCRTLREFPAAKTFAQDHQNDLLVNGFGLAASLLGAKISWWIDPVGALIVALIILRSWTSTAYENIQLIVGKSADTNFLKKITYTALTHHPKVLQVDTCRAYYAGNNMFVEVDIVMSPDTPLQESHDIGESLQIKLEALPNVERAFVHVDYETDHTPEHQKTL</sequence>
<gene>
    <name evidence="9" type="ORF">K7432_010858</name>
</gene>
<reference evidence="9 10" key="1">
    <citation type="submission" date="2023-04" db="EMBL/GenBank/DDBJ databases">
        <title>Genome of Basidiobolus ranarum AG-B5.</title>
        <authorList>
            <person name="Stajich J.E."/>
            <person name="Carter-House D."/>
            <person name="Gryganskyi A."/>
        </authorList>
    </citation>
    <scope>NUCLEOTIDE SEQUENCE [LARGE SCALE GENOMIC DNA]</scope>
    <source>
        <strain evidence="9 10">AG-B5</strain>
    </source>
</reference>
<comment type="caution">
    <text evidence="9">The sequence shown here is derived from an EMBL/GenBank/DDBJ whole genome shotgun (WGS) entry which is preliminary data.</text>
</comment>
<feature type="transmembrane region" description="Helical" evidence="6">
    <location>
        <begin position="197"/>
        <end position="215"/>
    </location>
</feature>
<accession>A0ABR2VUT5</accession>
<evidence type="ECO:0000256" key="5">
    <source>
        <dbReference type="ARBA" id="ARBA00023136"/>
    </source>
</evidence>
<keyword evidence="10" id="KW-1185">Reference proteome</keyword>
<keyword evidence="3 6" id="KW-0812">Transmembrane</keyword>
<evidence type="ECO:0000256" key="2">
    <source>
        <dbReference type="ARBA" id="ARBA00022448"/>
    </source>
</evidence>
<dbReference type="PANTHER" id="PTHR43840">
    <property type="entry name" value="MITOCHONDRIAL METAL TRANSPORTER 1-RELATED"/>
    <property type="match status" value="1"/>
</dbReference>
<dbReference type="InterPro" id="IPR036837">
    <property type="entry name" value="Cation_efflux_CTD_sf"/>
</dbReference>
<feature type="domain" description="Cation efflux protein transmembrane" evidence="7">
    <location>
        <begin position="132"/>
        <end position="319"/>
    </location>
</feature>
<feature type="transmembrane region" description="Helical" evidence="6">
    <location>
        <begin position="230"/>
        <end position="251"/>
    </location>
</feature>
<comment type="subcellular location">
    <subcellularLocation>
        <location evidence="1">Membrane</location>
        <topology evidence="1">Multi-pass membrane protein</topology>
    </subcellularLocation>
</comment>
<name>A0ABR2VUT5_9FUNG</name>
<dbReference type="PANTHER" id="PTHR43840:SF13">
    <property type="entry name" value="CATION EFFLUX PROTEIN CYTOPLASMIC DOMAIN-CONTAINING PROTEIN"/>
    <property type="match status" value="1"/>
</dbReference>
<evidence type="ECO:0000256" key="3">
    <source>
        <dbReference type="ARBA" id="ARBA00022692"/>
    </source>
</evidence>
<feature type="transmembrane region" description="Helical" evidence="6">
    <location>
        <begin position="272"/>
        <end position="292"/>
    </location>
</feature>
<dbReference type="InterPro" id="IPR027470">
    <property type="entry name" value="Cation_efflux_CTD"/>
</dbReference>
<evidence type="ECO:0000256" key="1">
    <source>
        <dbReference type="ARBA" id="ARBA00004141"/>
    </source>
</evidence>
<feature type="transmembrane region" description="Helical" evidence="6">
    <location>
        <begin position="154"/>
        <end position="176"/>
    </location>
</feature>
<keyword evidence="2" id="KW-0813">Transport</keyword>
<dbReference type="Pfam" id="PF16916">
    <property type="entry name" value="ZT_dimer"/>
    <property type="match status" value="1"/>
</dbReference>
<evidence type="ECO:0000313" key="9">
    <source>
        <dbReference type="EMBL" id="KAK9703207.1"/>
    </source>
</evidence>
<evidence type="ECO:0000256" key="4">
    <source>
        <dbReference type="ARBA" id="ARBA00022989"/>
    </source>
</evidence>